<evidence type="ECO:0000256" key="3">
    <source>
        <dbReference type="ARBA" id="ARBA00023163"/>
    </source>
</evidence>
<dbReference type="Gene3D" id="1.10.357.10">
    <property type="entry name" value="Tetracycline Repressor, domain 2"/>
    <property type="match status" value="1"/>
</dbReference>
<keyword evidence="1" id="KW-0805">Transcription regulation</keyword>
<dbReference type="SUPFAM" id="SSF48498">
    <property type="entry name" value="Tetracyclin repressor-like, C-terminal domain"/>
    <property type="match status" value="1"/>
</dbReference>
<sequence>MEKKAYHHGDLRAALLDAAETLLAEKGAAGLSLRAAAKRAGVSHTAPYRHFPNKAALLTAVAARGFVALAEGTAAAAAAFADDPARQLREAGRCYVVQSLANPARAMLMFGGNVPLDGEDPLFQEAGQRAFDGLQAIIAAGQRAGVFRDDPIRPLALTLWSSVHGLVMLLLADQIRDLPADEPQRVEEMVAWVTEVTLNGVRRRE</sequence>
<keyword evidence="7" id="KW-1185">Reference proteome</keyword>
<gene>
    <name evidence="6" type="ORF">J3U88_21210</name>
</gene>
<proteinExistence type="predicted"/>
<evidence type="ECO:0000256" key="2">
    <source>
        <dbReference type="ARBA" id="ARBA00023125"/>
    </source>
</evidence>
<dbReference type="SUPFAM" id="SSF46689">
    <property type="entry name" value="Homeodomain-like"/>
    <property type="match status" value="1"/>
</dbReference>
<keyword evidence="3" id="KW-0804">Transcription</keyword>
<dbReference type="GO" id="GO:0003700">
    <property type="term" value="F:DNA-binding transcription factor activity"/>
    <property type="evidence" value="ECO:0007669"/>
    <property type="project" value="TreeGrafter"/>
</dbReference>
<dbReference type="InterPro" id="IPR036271">
    <property type="entry name" value="Tet_transcr_reg_TetR-rel_C_sf"/>
</dbReference>
<protein>
    <submittedName>
        <fullName evidence="6">TetR/AcrR family transcriptional regulator</fullName>
    </submittedName>
</protein>
<dbReference type="PANTHER" id="PTHR30055:SF220">
    <property type="entry name" value="TETR-FAMILY REGULATORY PROTEIN"/>
    <property type="match status" value="1"/>
</dbReference>
<dbReference type="InterPro" id="IPR001647">
    <property type="entry name" value="HTH_TetR"/>
</dbReference>
<dbReference type="Pfam" id="PF13305">
    <property type="entry name" value="TetR_C_33"/>
    <property type="match status" value="1"/>
</dbReference>
<evidence type="ECO:0000313" key="6">
    <source>
        <dbReference type="EMBL" id="MBO1321011.1"/>
    </source>
</evidence>
<dbReference type="PANTHER" id="PTHR30055">
    <property type="entry name" value="HTH-TYPE TRANSCRIPTIONAL REGULATOR RUTR"/>
    <property type="match status" value="1"/>
</dbReference>
<evidence type="ECO:0000313" key="7">
    <source>
        <dbReference type="Proteomes" id="UP000664417"/>
    </source>
</evidence>
<reference evidence="6" key="1">
    <citation type="submission" date="2021-03" db="EMBL/GenBank/DDBJ databases">
        <authorList>
            <person name="Wang G."/>
        </authorList>
    </citation>
    <scope>NUCLEOTIDE SEQUENCE</scope>
    <source>
        <strain evidence="6">KCTC 12899</strain>
    </source>
</reference>
<dbReference type="GO" id="GO:0000976">
    <property type="term" value="F:transcription cis-regulatory region binding"/>
    <property type="evidence" value="ECO:0007669"/>
    <property type="project" value="TreeGrafter"/>
</dbReference>
<dbReference type="InterPro" id="IPR050109">
    <property type="entry name" value="HTH-type_TetR-like_transc_reg"/>
</dbReference>
<feature type="DNA-binding region" description="H-T-H motif" evidence="4">
    <location>
        <begin position="32"/>
        <end position="51"/>
    </location>
</feature>
<dbReference type="PRINTS" id="PR00455">
    <property type="entry name" value="HTHTETR"/>
</dbReference>
<evidence type="ECO:0000256" key="1">
    <source>
        <dbReference type="ARBA" id="ARBA00023015"/>
    </source>
</evidence>
<name>A0A8J7QI18_9BACT</name>
<dbReference type="RefSeq" id="WP_207860986.1">
    <property type="nucleotide sequence ID" value="NZ_JAFREP010000021.1"/>
</dbReference>
<evidence type="ECO:0000259" key="5">
    <source>
        <dbReference type="PROSITE" id="PS50977"/>
    </source>
</evidence>
<dbReference type="PROSITE" id="PS50977">
    <property type="entry name" value="HTH_TETR_2"/>
    <property type="match status" value="1"/>
</dbReference>
<evidence type="ECO:0000256" key="4">
    <source>
        <dbReference type="PROSITE-ProRule" id="PRU00335"/>
    </source>
</evidence>
<comment type="caution">
    <text evidence="6">The sequence shown here is derived from an EMBL/GenBank/DDBJ whole genome shotgun (WGS) entry which is preliminary data.</text>
</comment>
<dbReference type="InterPro" id="IPR009057">
    <property type="entry name" value="Homeodomain-like_sf"/>
</dbReference>
<keyword evidence="2 4" id="KW-0238">DNA-binding</keyword>
<dbReference type="EMBL" id="JAFREP010000021">
    <property type="protein sequence ID" value="MBO1321011.1"/>
    <property type="molecule type" value="Genomic_DNA"/>
</dbReference>
<dbReference type="AlphaFoldDB" id="A0A8J7QI18"/>
<accession>A0A8J7QI18</accession>
<dbReference type="InterPro" id="IPR025996">
    <property type="entry name" value="MT1864/Rv1816-like_C"/>
</dbReference>
<dbReference type="Pfam" id="PF00440">
    <property type="entry name" value="TetR_N"/>
    <property type="match status" value="1"/>
</dbReference>
<dbReference type="Proteomes" id="UP000664417">
    <property type="component" value="Unassembled WGS sequence"/>
</dbReference>
<organism evidence="6 7">
    <name type="scientific">Acanthopleuribacter pedis</name>
    <dbReference type="NCBI Taxonomy" id="442870"/>
    <lineage>
        <taxon>Bacteria</taxon>
        <taxon>Pseudomonadati</taxon>
        <taxon>Acidobacteriota</taxon>
        <taxon>Holophagae</taxon>
        <taxon>Acanthopleuribacterales</taxon>
        <taxon>Acanthopleuribacteraceae</taxon>
        <taxon>Acanthopleuribacter</taxon>
    </lineage>
</organism>
<feature type="domain" description="HTH tetR-type" evidence="5">
    <location>
        <begin position="9"/>
        <end position="69"/>
    </location>
</feature>